<keyword evidence="2" id="KW-0418">Kinase</keyword>
<dbReference type="OrthoDB" id="849313at2"/>
<comment type="caution">
    <text evidence="2">The sequence shown here is derived from an EMBL/GenBank/DDBJ whole genome shotgun (WGS) entry which is preliminary data.</text>
</comment>
<dbReference type="AlphaFoldDB" id="A0A0M2H753"/>
<evidence type="ECO:0000313" key="2">
    <source>
        <dbReference type="EMBL" id="KJL39764.1"/>
    </source>
</evidence>
<gene>
    <name evidence="2" type="primary">ppgK</name>
    <name evidence="2" type="ORF">RS82_03969</name>
</gene>
<dbReference type="InterPro" id="IPR000600">
    <property type="entry name" value="ROK"/>
</dbReference>
<keyword evidence="3" id="KW-1185">Reference proteome</keyword>
<dbReference type="EC" id="2.7.1.63" evidence="2"/>
<dbReference type="InterPro" id="IPR043129">
    <property type="entry name" value="ATPase_NBD"/>
</dbReference>
<dbReference type="EMBL" id="JYJA01000041">
    <property type="protein sequence ID" value="KJL39764.1"/>
    <property type="molecule type" value="Genomic_DNA"/>
</dbReference>
<dbReference type="PANTHER" id="PTHR18964">
    <property type="entry name" value="ROK (REPRESSOR, ORF, KINASE) FAMILY"/>
    <property type="match status" value="1"/>
</dbReference>
<dbReference type="SUPFAM" id="SSF53067">
    <property type="entry name" value="Actin-like ATPase domain"/>
    <property type="match status" value="1"/>
</dbReference>
<dbReference type="Pfam" id="PF00480">
    <property type="entry name" value="ROK"/>
    <property type="match status" value="1"/>
</dbReference>
<dbReference type="Proteomes" id="UP000034098">
    <property type="component" value="Unassembled WGS sequence"/>
</dbReference>
<dbReference type="NCBIfam" id="NF045942">
    <property type="entry name" value="PolPhglucPhase"/>
    <property type="match status" value="1"/>
</dbReference>
<dbReference type="RefSeq" id="WP_045302631.1">
    <property type="nucleotide sequence ID" value="NZ_JYJA01000041.1"/>
</dbReference>
<reference evidence="2 3" key="1">
    <citation type="submission" date="2015-02" db="EMBL/GenBank/DDBJ databases">
        <title>Draft genome sequences of ten Microbacterium spp. with emphasis on heavy metal contaminated environments.</title>
        <authorList>
            <person name="Corretto E."/>
        </authorList>
    </citation>
    <scope>NUCLEOTIDE SEQUENCE [LARGE SCALE GENOMIC DNA]</scope>
    <source>
        <strain evidence="2 3">DSM 8608</strain>
    </source>
</reference>
<comment type="similarity">
    <text evidence="1">Belongs to the ROK (NagC/XylR) family.</text>
</comment>
<dbReference type="GO" id="GO:0047330">
    <property type="term" value="F:polyphosphate-glucose phosphotransferase activity"/>
    <property type="evidence" value="ECO:0007669"/>
    <property type="project" value="UniProtKB-EC"/>
</dbReference>
<sequence length="254" mass="26856">MASDAARAVGVDIGGTGIKAGIVDLDKGELVSDRVKVATPAGAHPPDVLAAVREVLSTLGVADDQSVALGVAFPAIVKNGRTLSAANVSEQWIDFEAEKFFEDGLGRDIHFANDADVAGVAEVRYGAAKDQPGLTILTTLGTGIGSALLYDGVLVPNSELGHVQRARHGKDAEAYAAYSAMERHHLSWEQWAKRLQWYYSHIEFLFSPDLFVVGGGVSKHADKFLHLLDLTTPIVPAVHRNNAGIIGAAALARG</sequence>
<evidence type="ECO:0000313" key="3">
    <source>
        <dbReference type="Proteomes" id="UP000034098"/>
    </source>
</evidence>
<keyword evidence="2" id="KW-0808">Transferase</keyword>
<name>A0A0M2H753_MICTR</name>
<accession>A0A0M2H753</accession>
<protein>
    <submittedName>
        <fullName evidence="2">Polyphosphate glucokinase</fullName>
        <ecNumber evidence="2">2.7.1.63</ecNumber>
    </submittedName>
</protein>
<proteinExistence type="inferred from homology"/>
<dbReference type="PATRIC" id="fig|69370.6.peg.4031"/>
<dbReference type="Gene3D" id="3.30.420.40">
    <property type="match status" value="2"/>
</dbReference>
<evidence type="ECO:0000256" key="1">
    <source>
        <dbReference type="ARBA" id="ARBA00006479"/>
    </source>
</evidence>
<organism evidence="2 3">
    <name type="scientific">Microbacterium trichothecenolyticum</name>
    <name type="common">Aureobacterium trichothecenolyticum</name>
    <dbReference type="NCBI Taxonomy" id="69370"/>
    <lineage>
        <taxon>Bacteria</taxon>
        <taxon>Bacillati</taxon>
        <taxon>Actinomycetota</taxon>
        <taxon>Actinomycetes</taxon>
        <taxon>Micrococcales</taxon>
        <taxon>Microbacteriaceae</taxon>
        <taxon>Microbacterium</taxon>
    </lineage>
</organism>
<dbReference type="PANTHER" id="PTHR18964:SF146">
    <property type="entry name" value="POLYPHOSPHATE GLUCOKINASE"/>
    <property type="match status" value="1"/>
</dbReference>
<dbReference type="CDD" id="cd24058">
    <property type="entry name" value="ASKHA_NBD_ROK_PPGK"/>
    <property type="match status" value="1"/>
</dbReference>